<dbReference type="Proteomes" id="UP001444071">
    <property type="component" value="Unassembled WGS sequence"/>
</dbReference>
<proteinExistence type="predicted"/>
<name>A0ABV0X6Z4_9TELE</name>
<feature type="region of interest" description="Disordered" evidence="1">
    <location>
        <begin position="73"/>
        <end position="101"/>
    </location>
</feature>
<evidence type="ECO:0000256" key="1">
    <source>
        <dbReference type="SAM" id="MobiDB-lite"/>
    </source>
</evidence>
<feature type="compositionally biased region" description="Basic and acidic residues" evidence="1">
    <location>
        <begin position="73"/>
        <end position="83"/>
    </location>
</feature>
<keyword evidence="3" id="KW-1185">Reference proteome</keyword>
<comment type="caution">
    <text evidence="2">The sequence shown here is derived from an EMBL/GenBank/DDBJ whole genome shotgun (WGS) entry which is preliminary data.</text>
</comment>
<evidence type="ECO:0000313" key="3">
    <source>
        <dbReference type="Proteomes" id="UP001444071"/>
    </source>
</evidence>
<reference evidence="2 3" key="1">
    <citation type="submission" date="2021-06" db="EMBL/GenBank/DDBJ databases">
        <authorList>
            <person name="Palmer J.M."/>
        </authorList>
    </citation>
    <scope>NUCLEOTIDE SEQUENCE [LARGE SCALE GENOMIC DNA]</scope>
    <source>
        <strain evidence="2 3">XR_2019</strain>
        <tissue evidence="2">Muscle</tissue>
    </source>
</reference>
<feature type="region of interest" description="Disordered" evidence="1">
    <location>
        <begin position="113"/>
        <end position="148"/>
    </location>
</feature>
<dbReference type="EMBL" id="JAHRIM010092206">
    <property type="protein sequence ID" value="MEQ2277676.1"/>
    <property type="molecule type" value="Genomic_DNA"/>
</dbReference>
<accession>A0ABV0X6Z4</accession>
<protein>
    <submittedName>
        <fullName evidence="2">Uncharacterized protein</fullName>
    </submittedName>
</protein>
<sequence>MYFVVTAAQYRTSVYLLRPESKHLSECGCAFVYKVSPYKYAIAIVRNHRPAPLKGSPKHGNSRRITAWTITTHQEKNRGEPQRNHPAATVQKPQGAAPTSPQALPVAVYAGEDPAMDPETRDPGAHHPPSRGPTEPGGPGPNKHPPEVQRLITNLGSKPEMCCYFTRLFELQNILLPSAFYALLLPACLSTCCSCCQI</sequence>
<gene>
    <name evidence="2" type="ORF">XENORESO_006167</name>
</gene>
<evidence type="ECO:0000313" key="2">
    <source>
        <dbReference type="EMBL" id="MEQ2277676.1"/>
    </source>
</evidence>
<organism evidence="2 3">
    <name type="scientific">Xenotaenia resolanae</name>
    <dbReference type="NCBI Taxonomy" id="208358"/>
    <lineage>
        <taxon>Eukaryota</taxon>
        <taxon>Metazoa</taxon>
        <taxon>Chordata</taxon>
        <taxon>Craniata</taxon>
        <taxon>Vertebrata</taxon>
        <taxon>Euteleostomi</taxon>
        <taxon>Actinopterygii</taxon>
        <taxon>Neopterygii</taxon>
        <taxon>Teleostei</taxon>
        <taxon>Neoteleostei</taxon>
        <taxon>Acanthomorphata</taxon>
        <taxon>Ovalentaria</taxon>
        <taxon>Atherinomorphae</taxon>
        <taxon>Cyprinodontiformes</taxon>
        <taxon>Goodeidae</taxon>
        <taxon>Xenotaenia</taxon>
    </lineage>
</organism>